<sequence length="642" mass="72222">MNLRTVLAGPILRRAERGGVYIWLATSRPFYVKGEVFRVPRDSKQRLEKVGSGSAQSLQLGEQLFITLVRVAPMSGLFPADVLLAYDLELCHHAAERYGLRLHDLGLLHGPDRLTYDDLPLPSFFLRETLPYNFLHGSCRKLHGDGDDSLTVADDTLALTARDLSRRPSAMFLTGDQIYADDVAADLLPCLTELGMTITGREESIPGIDVPWQDIPVGGRGELVREKAHFTSSKADQHLMSFGEYAAMYLLAWSPDHWPAKLPSRDLRHTRDRLMAVRRALANIPTYMLFDDHEITDDWNLSGQWRDDVFESPAGRRIIANGLAAYWAFQGWGNDPSRYDASFIRTLQDHLAGDPDRNADRAADQFEKQLWLWPDWSYAIPVTPLTLAIDTRTQRQYDTMHDPGRLLSEHALVRLQELALQSGYLPGDPLTIISPTPVFGYEEIETYLQDNGRALVGPYVPDAEAWHSNPDGWVALMSWLAGVLAPSRVLFLSGDVHYAFSVRALYHEYAHPPLPVVQLTSSALKNSSEFKKIIELSSRVAKFLTGTSRRVGWKPDGDREMFARFPILGALAELLPDLPPDFEVWREYVPTLGYSTTPIQGANNLGLVQLSPDGREIEHRLLIRKGEEVFVTTALIENDGKW</sequence>
<gene>
    <name evidence="1" type="ORF">CBW65_21110</name>
</gene>
<reference evidence="2" key="1">
    <citation type="submission" date="2017-05" db="EMBL/GenBank/DDBJ databases">
        <authorList>
            <person name="Sung H."/>
        </authorList>
    </citation>
    <scope>NUCLEOTIDE SEQUENCE [LARGE SCALE GENOMIC DNA]</scope>
    <source>
        <strain evidence="2">AR23208</strain>
    </source>
</reference>
<evidence type="ECO:0000313" key="1">
    <source>
        <dbReference type="EMBL" id="ARU63197.1"/>
    </source>
</evidence>
<dbReference type="Gene3D" id="3.60.21.70">
    <property type="entry name" value="PhoD-like phosphatase"/>
    <property type="match status" value="1"/>
</dbReference>
<proteinExistence type="predicted"/>
<dbReference type="AlphaFoldDB" id="A0A1Y0IRX7"/>
<dbReference type="EMBL" id="CP021434">
    <property type="protein sequence ID" value="ARU63197.1"/>
    <property type="molecule type" value="Genomic_DNA"/>
</dbReference>
<dbReference type="PANTHER" id="PTHR37031:SF2">
    <property type="entry name" value="PHOD-LIKE PHOSPHATASE METALLOPHOSPHATASE DOMAIN-CONTAINING PROTEIN"/>
    <property type="match status" value="1"/>
</dbReference>
<organism evidence="1 2">
    <name type="scientific">Tumebacillus avium</name>
    <dbReference type="NCBI Taxonomy" id="1903704"/>
    <lineage>
        <taxon>Bacteria</taxon>
        <taxon>Bacillati</taxon>
        <taxon>Bacillota</taxon>
        <taxon>Bacilli</taxon>
        <taxon>Bacillales</taxon>
        <taxon>Alicyclobacillaceae</taxon>
        <taxon>Tumebacillus</taxon>
    </lineage>
</organism>
<accession>A0A1Y0IRX7</accession>
<dbReference type="InterPro" id="IPR038607">
    <property type="entry name" value="PhoD-like_sf"/>
</dbReference>
<evidence type="ECO:0000313" key="2">
    <source>
        <dbReference type="Proteomes" id="UP000195437"/>
    </source>
</evidence>
<name>A0A1Y0IRX7_9BACL</name>
<evidence type="ECO:0008006" key="3">
    <source>
        <dbReference type="Google" id="ProtNLM"/>
    </source>
</evidence>
<keyword evidence="2" id="KW-1185">Reference proteome</keyword>
<protein>
    <recommendedName>
        <fullName evidence="3">PhoD-like phosphatase metallophosphatase domain-containing protein</fullName>
    </recommendedName>
</protein>
<dbReference type="Proteomes" id="UP000195437">
    <property type="component" value="Chromosome"/>
</dbReference>
<dbReference type="PANTHER" id="PTHR37031">
    <property type="entry name" value="METALLOPHOSPHATASE BINDING DOMAIN PROTEIN"/>
    <property type="match status" value="1"/>
</dbReference>
<dbReference type="OrthoDB" id="9795624at2"/>
<dbReference type="RefSeq" id="WP_087458541.1">
    <property type="nucleotide sequence ID" value="NZ_CP021434.1"/>
</dbReference>
<dbReference type="KEGG" id="tum:CBW65_21110"/>